<dbReference type="InterPro" id="IPR002640">
    <property type="entry name" value="Arylesterase"/>
</dbReference>
<keyword evidence="5" id="KW-0472">Membrane</keyword>
<dbReference type="InterPro" id="IPR051288">
    <property type="entry name" value="Serum_paraoxonase/arylesterase"/>
</dbReference>
<keyword evidence="3" id="KW-1015">Disulfide bond</keyword>
<proteinExistence type="inferred from homology"/>
<evidence type="ECO:0000256" key="4">
    <source>
        <dbReference type="ARBA" id="ARBA00023180"/>
    </source>
</evidence>
<dbReference type="Proteomes" id="UP000264589">
    <property type="component" value="Unassembled WGS sequence"/>
</dbReference>
<keyword evidence="5" id="KW-1133">Transmembrane helix</keyword>
<dbReference type="InterPro" id="IPR011042">
    <property type="entry name" value="6-blade_b-propeller_TolB-like"/>
</dbReference>
<keyword evidence="2" id="KW-0378">Hydrolase</keyword>
<dbReference type="GO" id="GO:0004064">
    <property type="term" value="F:arylesterase activity"/>
    <property type="evidence" value="ECO:0007669"/>
    <property type="project" value="InterPro"/>
</dbReference>
<dbReference type="AlphaFoldDB" id="A0A371RHT2"/>
<dbReference type="EMBL" id="QUQO01000001">
    <property type="protein sequence ID" value="RFB05000.1"/>
    <property type="molecule type" value="Genomic_DNA"/>
</dbReference>
<comment type="similarity">
    <text evidence="1">Belongs to the paraoxonase family.</text>
</comment>
<evidence type="ECO:0000256" key="5">
    <source>
        <dbReference type="SAM" id="Phobius"/>
    </source>
</evidence>
<organism evidence="6 7">
    <name type="scientific">Parvularcula marina</name>
    <dbReference type="NCBI Taxonomy" id="2292771"/>
    <lineage>
        <taxon>Bacteria</taxon>
        <taxon>Pseudomonadati</taxon>
        <taxon>Pseudomonadota</taxon>
        <taxon>Alphaproteobacteria</taxon>
        <taxon>Parvularculales</taxon>
        <taxon>Parvularculaceae</taxon>
        <taxon>Parvularcula</taxon>
    </lineage>
</organism>
<evidence type="ECO:0000313" key="6">
    <source>
        <dbReference type="EMBL" id="RFB05000.1"/>
    </source>
</evidence>
<sequence>MRFLFPIVVLIAFTAILVAFTVAWVGFSFRQFETIEPMGELACESVVGVYGAADIEPIPDTSSVYISSLDRRRDAERGAILRFDTDNPLDSSSWRDRTGGQPLVFQPMGIDLFTSSLPDGRTLRRLFVVNFIGPEILLYDIDAQGDLVLREVFTDPRLISPNDIVATGPRSFYVTNDTPSGRRSIRGKVDFLLGLKVGQILHYDGNSWSDVASGLAFPNGITLSDDGEKLYLAEMRGRRLLSYDRNPDTDQLRLSDAVRLGTFPDNVSIDARGNVLVGAVPQPLSLSAYTEGLQETTASQILRVHEDGEVETIFQGPGDRLSASTTAVTLRNKLLIGSRSADRFLMCKAG</sequence>
<name>A0A371RHT2_9PROT</name>
<dbReference type="PANTHER" id="PTHR11799">
    <property type="entry name" value="PARAOXONASE"/>
    <property type="match status" value="1"/>
</dbReference>
<dbReference type="RefSeq" id="WP_116391631.1">
    <property type="nucleotide sequence ID" value="NZ_CAXQPM010000016.1"/>
</dbReference>
<evidence type="ECO:0000256" key="2">
    <source>
        <dbReference type="ARBA" id="ARBA00022801"/>
    </source>
</evidence>
<keyword evidence="5" id="KW-0812">Transmembrane</keyword>
<keyword evidence="7" id="KW-1185">Reference proteome</keyword>
<dbReference type="OrthoDB" id="145213at2"/>
<comment type="caution">
    <text evidence="6">The sequence shown here is derived from an EMBL/GenBank/DDBJ whole genome shotgun (WGS) entry which is preliminary data.</text>
</comment>
<dbReference type="PANTHER" id="PTHR11799:SF12">
    <property type="entry name" value="PARAOXONASE-RELATED"/>
    <property type="match status" value="1"/>
</dbReference>
<keyword evidence="4" id="KW-0325">Glycoprotein</keyword>
<dbReference type="InParanoid" id="A0A371RHT2"/>
<protein>
    <recommendedName>
        <fullName evidence="8">SMP-30/Gluconolactonase/LRE-like region domain-containing protein</fullName>
    </recommendedName>
</protein>
<evidence type="ECO:0000313" key="7">
    <source>
        <dbReference type="Proteomes" id="UP000264589"/>
    </source>
</evidence>
<evidence type="ECO:0000256" key="3">
    <source>
        <dbReference type="ARBA" id="ARBA00023157"/>
    </source>
</evidence>
<evidence type="ECO:0000256" key="1">
    <source>
        <dbReference type="ARBA" id="ARBA00008595"/>
    </source>
</evidence>
<accession>A0A371RHT2</accession>
<reference evidence="6 7" key="1">
    <citation type="submission" date="2018-08" db="EMBL/GenBank/DDBJ databases">
        <title>Parvularcula sp. SM1705, isolated from surface water of the South Sea China.</title>
        <authorList>
            <person name="Sun L."/>
        </authorList>
    </citation>
    <scope>NUCLEOTIDE SEQUENCE [LARGE SCALE GENOMIC DNA]</scope>
    <source>
        <strain evidence="6 7">SM1705</strain>
    </source>
</reference>
<evidence type="ECO:0008006" key="8">
    <source>
        <dbReference type="Google" id="ProtNLM"/>
    </source>
</evidence>
<gene>
    <name evidence="6" type="ORF">DX908_06675</name>
</gene>
<dbReference type="SUPFAM" id="SSF63829">
    <property type="entry name" value="Calcium-dependent phosphotriesterase"/>
    <property type="match status" value="1"/>
</dbReference>
<feature type="transmembrane region" description="Helical" evidence="5">
    <location>
        <begin position="7"/>
        <end position="27"/>
    </location>
</feature>
<dbReference type="Pfam" id="PF01731">
    <property type="entry name" value="Arylesterase"/>
    <property type="match status" value="1"/>
</dbReference>
<dbReference type="Gene3D" id="2.120.10.30">
    <property type="entry name" value="TolB, C-terminal domain"/>
    <property type="match status" value="1"/>
</dbReference>